<sequence length="38" mass="4174">MSKHMKGVHWNVAGVGFGVRGSQISEVITLFEGIHHNL</sequence>
<keyword evidence="2" id="KW-1185">Reference proteome</keyword>
<evidence type="ECO:0000313" key="2">
    <source>
        <dbReference type="Proteomes" id="UP000009096"/>
    </source>
</evidence>
<name>W7MTM4_GIBM7</name>
<organism evidence="1 2">
    <name type="scientific">Gibberella moniliformis (strain M3125 / FGSC 7600)</name>
    <name type="common">Maize ear and stalk rot fungus</name>
    <name type="synonym">Fusarium verticillioides</name>
    <dbReference type="NCBI Taxonomy" id="334819"/>
    <lineage>
        <taxon>Eukaryota</taxon>
        <taxon>Fungi</taxon>
        <taxon>Dikarya</taxon>
        <taxon>Ascomycota</taxon>
        <taxon>Pezizomycotina</taxon>
        <taxon>Sordariomycetes</taxon>
        <taxon>Hypocreomycetidae</taxon>
        <taxon>Hypocreales</taxon>
        <taxon>Nectriaceae</taxon>
        <taxon>Fusarium</taxon>
        <taxon>Fusarium fujikuroi species complex</taxon>
    </lineage>
</organism>
<reference evidence="1 2" key="1">
    <citation type="journal article" date="2010" name="Nature">
        <title>Comparative genomics reveals mobile pathogenicity chromosomes in Fusarium.</title>
        <authorList>
            <person name="Ma L.J."/>
            <person name="van der Does H.C."/>
            <person name="Borkovich K.A."/>
            <person name="Coleman J.J."/>
            <person name="Daboussi M.J."/>
            <person name="Di Pietro A."/>
            <person name="Dufresne M."/>
            <person name="Freitag M."/>
            <person name="Grabherr M."/>
            <person name="Henrissat B."/>
            <person name="Houterman P.M."/>
            <person name="Kang S."/>
            <person name="Shim W.B."/>
            <person name="Woloshuk C."/>
            <person name="Xie X."/>
            <person name="Xu J.R."/>
            <person name="Antoniw J."/>
            <person name="Baker S.E."/>
            <person name="Bluhm B.H."/>
            <person name="Breakspear A."/>
            <person name="Brown D.W."/>
            <person name="Butchko R.A."/>
            <person name="Chapman S."/>
            <person name="Coulson R."/>
            <person name="Coutinho P.M."/>
            <person name="Danchin E.G."/>
            <person name="Diener A."/>
            <person name="Gale L.R."/>
            <person name="Gardiner D.M."/>
            <person name="Goff S."/>
            <person name="Hammond-Kosack K.E."/>
            <person name="Hilburn K."/>
            <person name="Hua-Van A."/>
            <person name="Jonkers W."/>
            <person name="Kazan K."/>
            <person name="Kodira C.D."/>
            <person name="Koehrsen M."/>
            <person name="Kumar L."/>
            <person name="Lee Y.H."/>
            <person name="Li L."/>
            <person name="Manners J.M."/>
            <person name="Miranda-Saavedra D."/>
            <person name="Mukherjee M."/>
            <person name="Park G."/>
            <person name="Park J."/>
            <person name="Park S.Y."/>
            <person name="Proctor R.H."/>
            <person name="Regev A."/>
            <person name="Ruiz-Roldan M.C."/>
            <person name="Sain D."/>
            <person name="Sakthikumar S."/>
            <person name="Sykes S."/>
            <person name="Schwartz D.C."/>
            <person name="Turgeon B.G."/>
            <person name="Wapinski I."/>
            <person name="Yoder O."/>
            <person name="Young S."/>
            <person name="Zeng Q."/>
            <person name="Zhou S."/>
            <person name="Galagan J."/>
            <person name="Cuomo C.A."/>
            <person name="Kistler H.C."/>
            <person name="Rep M."/>
        </authorList>
    </citation>
    <scope>NUCLEOTIDE SEQUENCE [LARGE SCALE GENOMIC DNA]</scope>
    <source>
        <strain evidence="2">M3125 / FGSC 7600</strain>
    </source>
</reference>
<accession>W7MTM4</accession>
<gene>
    <name evidence="1" type="ORF">FVEG_12689</name>
</gene>
<evidence type="ECO:0000313" key="1">
    <source>
        <dbReference type="EMBL" id="EWG54476.1"/>
    </source>
</evidence>
<dbReference type="AlphaFoldDB" id="W7MTM4"/>
<dbReference type="EMBL" id="DS022261">
    <property type="protein sequence ID" value="EWG54476.1"/>
    <property type="molecule type" value="Genomic_DNA"/>
</dbReference>
<dbReference type="Proteomes" id="UP000009096">
    <property type="component" value="Chromosome 3"/>
</dbReference>
<dbReference type="OrthoDB" id="2943660at2759"/>
<dbReference type="GeneID" id="30070105"/>
<protein>
    <submittedName>
        <fullName evidence="1">Uncharacterized protein</fullName>
    </submittedName>
</protein>
<dbReference type="RefSeq" id="XP_018760667.1">
    <property type="nucleotide sequence ID" value="XM_018902032.1"/>
</dbReference>
<dbReference type="VEuPathDB" id="FungiDB:FVEG_12689"/>
<dbReference type="KEGG" id="fvr:FVEG_12689"/>
<proteinExistence type="predicted"/>